<evidence type="ECO:0000256" key="7">
    <source>
        <dbReference type="SAM" id="MobiDB-lite"/>
    </source>
</evidence>
<dbReference type="FunFam" id="1.10.510.10:FF:000513">
    <property type="entry name" value="Protein NSP-INTERACTING KINASE 2"/>
    <property type="match status" value="1"/>
</dbReference>
<evidence type="ECO:0000256" key="8">
    <source>
        <dbReference type="SAM" id="Phobius"/>
    </source>
</evidence>
<protein>
    <submittedName>
        <fullName evidence="11">LRR receptor-like serine threonine- kinase GSO1</fullName>
    </submittedName>
</protein>
<dbReference type="Pfam" id="PF13855">
    <property type="entry name" value="LRR_8"/>
    <property type="match status" value="1"/>
</dbReference>
<evidence type="ECO:0000259" key="10">
    <source>
        <dbReference type="PROSITE" id="PS50011"/>
    </source>
</evidence>
<dbReference type="EMBL" id="CACTIH010010834">
    <property type="protein sequence ID" value="CAA3033802.1"/>
    <property type="molecule type" value="Genomic_DNA"/>
</dbReference>
<keyword evidence="12" id="KW-1185">Reference proteome</keyword>
<dbReference type="Gene3D" id="3.80.10.10">
    <property type="entry name" value="Ribonuclease Inhibitor"/>
    <property type="match status" value="2"/>
</dbReference>
<feature type="transmembrane region" description="Helical" evidence="8">
    <location>
        <begin position="310"/>
        <end position="332"/>
    </location>
</feature>
<evidence type="ECO:0000256" key="2">
    <source>
        <dbReference type="ARBA" id="ARBA00022614"/>
    </source>
</evidence>
<dbReference type="GO" id="GO:0005524">
    <property type="term" value="F:ATP binding"/>
    <property type="evidence" value="ECO:0007669"/>
    <property type="project" value="InterPro"/>
</dbReference>
<keyword evidence="4" id="KW-0677">Repeat</keyword>
<dbReference type="SUPFAM" id="SSF56112">
    <property type="entry name" value="Protein kinase-like (PK-like)"/>
    <property type="match status" value="1"/>
</dbReference>
<keyword evidence="6 8" id="KW-0472">Membrane</keyword>
<dbReference type="PANTHER" id="PTHR48007:SF65">
    <property type="entry name" value="OS01G0577600 PROTEIN"/>
    <property type="match status" value="1"/>
</dbReference>
<evidence type="ECO:0000256" key="9">
    <source>
        <dbReference type="SAM" id="SignalP"/>
    </source>
</evidence>
<evidence type="ECO:0000256" key="5">
    <source>
        <dbReference type="ARBA" id="ARBA00022989"/>
    </source>
</evidence>
<feature type="domain" description="Protein kinase" evidence="10">
    <location>
        <begin position="411"/>
        <end position="683"/>
    </location>
</feature>
<keyword evidence="11" id="KW-0418">Kinase</keyword>
<dbReference type="Pfam" id="PF07714">
    <property type="entry name" value="PK_Tyr_Ser-Thr"/>
    <property type="match status" value="1"/>
</dbReference>
<keyword evidence="11" id="KW-0675">Receptor</keyword>
<reference evidence="11 12" key="1">
    <citation type="submission" date="2019-12" db="EMBL/GenBank/DDBJ databases">
        <authorList>
            <person name="Alioto T."/>
            <person name="Alioto T."/>
            <person name="Gomez Garrido J."/>
        </authorList>
    </citation>
    <scope>NUCLEOTIDE SEQUENCE [LARGE SCALE GENOMIC DNA]</scope>
</reference>
<keyword evidence="9" id="KW-0732">Signal</keyword>
<evidence type="ECO:0000256" key="6">
    <source>
        <dbReference type="ARBA" id="ARBA00023136"/>
    </source>
</evidence>
<dbReference type="InterPro" id="IPR013210">
    <property type="entry name" value="LRR_N_plant-typ"/>
</dbReference>
<dbReference type="InterPro" id="IPR000719">
    <property type="entry name" value="Prot_kinase_dom"/>
</dbReference>
<evidence type="ECO:0000313" key="11">
    <source>
        <dbReference type="EMBL" id="CAA3033802.1"/>
    </source>
</evidence>
<keyword evidence="11" id="KW-0808">Transferase</keyword>
<dbReference type="SUPFAM" id="SSF52058">
    <property type="entry name" value="L domain-like"/>
    <property type="match status" value="1"/>
</dbReference>
<dbReference type="AlphaFoldDB" id="A0A8S0VPG8"/>
<dbReference type="Gramene" id="OE9A048481T1">
    <property type="protein sequence ID" value="OE9A048481C1"/>
    <property type="gene ID" value="OE9A048481"/>
</dbReference>
<dbReference type="OrthoDB" id="676979at2759"/>
<dbReference type="InterPro" id="IPR032675">
    <property type="entry name" value="LRR_dom_sf"/>
</dbReference>
<feature type="chain" id="PRO_5035900158" evidence="9">
    <location>
        <begin position="23"/>
        <end position="683"/>
    </location>
</feature>
<dbReference type="PROSITE" id="PS50011">
    <property type="entry name" value="PROTEIN_KINASE_DOM"/>
    <property type="match status" value="1"/>
</dbReference>
<evidence type="ECO:0000256" key="1">
    <source>
        <dbReference type="ARBA" id="ARBA00004370"/>
    </source>
</evidence>
<comment type="caution">
    <text evidence="11">The sequence shown here is derived from an EMBL/GenBank/DDBJ whole genome shotgun (WGS) entry which is preliminary data.</text>
</comment>
<name>A0A8S0VPG8_OLEEU</name>
<dbReference type="InterPro" id="IPR046959">
    <property type="entry name" value="PRK1-6/SRF4-like"/>
</dbReference>
<sequence>MAFPRFFIFLLLIAFAAVLVKPSCGNAELRALMDIKSSLDPENKYLSSWVSDGDPCSGKFEGVACNKHRKVANISLQSKGLTGKVSPAVSELKCLSGLYLHYNSLTGEIPKEIANLTELTDLYLNVNNLSGIIPPEIGSMASLQALVLSCNQLTGNIPKEIGFLKRLNALALENNRLNGQIPESLGNLGGLKWVYLSSNKLSGPIPVRLANVPLLKVLEVQNNTLSGVVPSSLRRLNGGFRPENNPGLCGVGFSSLRVCTDRDNLNTNQSESNVPSANKTVSPNMPQSASLPMPCNQTHCSRSSSKLPQIGIVAGVITAVIALMVGGFLIIFRYRRRKQKVGDTSDTLDDRLSIDQAKEVYKKSPSSLVDLEYSIGWDPAIASQDSNGICHEFLDVFKFNLEEVESATQHFSELNLLGKSNFSAVYKGILKDGSRVAIKSISKMNCKTVEAEFIRGLSLLTSLKHENLVKLRGFCCSKARGECFLIYDFASKGNLSHYLDNEDDSINVLDWPTRVSIINGIAKGIEYLHSSEPNKPPTVHQNISVEKVLVDEHFNPLILDSGLLKLLADDVVYSALKVSAAFGYMAPEYITTGRFTEKSDVYAFGVIILQVISGKQKLASLTRLAAEAGKLEDFVDMKLKGKFTESEAARLAKIALDCTHELPDSRPTMASVVQELSKPSDVI</sequence>
<dbReference type="Gene3D" id="1.10.510.10">
    <property type="entry name" value="Transferase(Phosphotransferase) domain 1"/>
    <property type="match status" value="1"/>
</dbReference>
<dbReference type="Pfam" id="PF08263">
    <property type="entry name" value="LRRNT_2"/>
    <property type="match status" value="1"/>
</dbReference>
<comment type="subcellular location">
    <subcellularLocation>
        <location evidence="1">Membrane</location>
    </subcellularLocation>
</comment>
<dbReference type="GO" id="GO:0004672">
    <property type="term" value="F:protein kinase activity"/>
    <property type="evidence" value="ECO:0007669"/>
    <property type="project" value="InterPro"/>
</dbReference>
<dbReference type="Gene3D" id="3.30.200.20">
    <property type="entry name" value="Phosphorylase Kinase, domain 1"/>
    <property type="match status" value="1"/>
</dbReference>
<dbReference type="Pfam" id="PF00560">
    <property type="entry name" value="LRR_1"/>
    <property type="match status" value="2"/>
</dbReference>
<dbReference type="CDD" id="cd14066">
    <property type="entry name" value="STKc_IRAK"/>
    <property type="match status" value="1"/>
</dbReference>
<dbReference type="GO" id="GO:0016020">
    <property type="term" value="C:membrane"/>
    <property type="evidence" value="ECO:0007669"/>
    <property type="project" value="UniProtKB-SubCell"/>
</dbReference>
<evidence type="ECO:0000256" key="3">
    <source>
        <dbReference type="ARBA" id="ARBA00022692"/>
    </source>
</evidence>
<keyword evidence="2" id="KW-0433">Leucine-rich repeat</keyword>
<dbReference type="FunFam" id="3.30.200.20:FF:000371">
    <property type="entry name" value="Protein NSP-INTERACTING KINASE 2"/>
    <property type="match status" value="1"/>
</dbReference>
<evidence type="ECO:0000256" key="4">
    <source>
        <dbReference type="ARBA" id="ARBA00022737"/>
    </source>
</evidence>
<dbReference type="InterPro" id="IPR011009">
    <property type="entry name" value="Kinase-like_dom_sf"/>
</dbReference>
<evidence type="ECO:0000313" key="12">
    <source>
        <dbReference type="Proteomes" id="UP000594638"/>
    </source>
</evidence>
<feature type="signal peptide" evidence="9">
    <location>
        <begin position="1"/>
        <end position="22"/>
    </location>
</feature>
<feature type="region of interest" description="Disordered" evidence="7">
    <location>
        <begin position="264"/>
        <end position="300"/>
    </location>
</feature>
<dbReference type="PANTHER" id="PTHR48007">
    <property type="entry name" value="LEUCINE-RICH REPEAT RECEPTOR-LIKE PROTEIN KINASE PXC1"/>
    <property type="match status" value="1"/>
</dbReference>
<keyword evidence="5 8" id="KW-1133">Transmembrane helix</keyword>
<dbReference type="InterPro" id="IPR001611">
    <property type="entry name" value="Leu-rich_rpt"/>
</dbReference>
<organism evidence="11 12">
    <name type="scientific">Olea europaea subsp. europaea</name>
    <dbReference type="NCBI Taxonomy" id="158383"/>
    <lineage>
        <taxon>Eukaryota</taxon>
        <taxon>Viridiplantae</taxon>
        <taxon>Streptophyta</taxon>
        <taxon>Embryophyta</taxon>
        <taxon>Tracheophyta</taxon>
        <taxon>Spermatophyta</taxon>
        <taxon>Magnoliopsida</taxon>
        <taxon>eudicotyledons</taxon>
        <taxon>Gunneridae</taxon>
        <taxon>Pentapetalae</taxon>
        <taxon>asterids</taxon>
        <taxon>lamiids</taxon>
        <taxon>Lamiales</taxon>
        <taxon>Oleaceae</taxon>
        <taxon>Oleeae</taxon>
        <taxon>Olea</taxon>
    </lineage>
</organism>
<dbReference type="CDD" id="cd12087">
    <property type="entry name" value="TM_EGFR-like"/>
    <property type="match status" value="1"/>
</dbReference>
<dbReference type="Proteomes" id="UP000594638">
    <property type="component" value="Unassembled WGS sequence"/>
</dbReference>
<accession>A0A8S0VPG8</accession>
<keyword evidence="3 8" id="KW-0812">Transmembrane</keyword>
<gene>
    <name evidence="11" type="ORF">OLEA9_A048481</name>
</gene>
<feature type="compositionally biased region" description="Polar residues" evidence="7">
    <location>
        <begin position="265"/>
        <end position="300"/>
    </location>
</feature>
<proteinExistence type="predicted"/>
<dbReference type="InterPro" id="IPR001245">
    <property type="entry name" value="Ser-Thr/Tyr_kinase_cat_dom"/>
</dbReference>
<dbReference type="FunFam" id="3.80.10.10:FF:000379">
    <property type="entry name" value="Protein NSP-INTERACTING KINASE 2"/>
    <property type="match status" value="1"/>
</dbReference>